<dbReference type="STRING" id="1314781.A0A165MPA3"/>
<gene>
    <name evidence="1" type="ORF">EXIGLDRAFT_668241</name>
</gene>
<organism evidence="1 2">
    <name type="scientific">Exidia glandulosa HHB12029</name>
    <dbReference type="NCBI Taxonomy" id="1314781"/>
    <lineage>
        <taxon>Eukaryota</taxon>
        <taxon>Fungi</taxon>
        <taxon>Dikarya</taxon>
        <taxon>Basidiomycota</taxon>
        <taxon>Agaricomycotina</taxon>
        <taxon>Agaricomycetes</taxon>
        <taxon>Auriculariales</taxon>
        <taxon>Exidiaceae</taxon>
        <taxon>Exidia</taxon>
    </lineage>
</organism>
<dbReference type="InParanoid" id="A0A165MPA3"/>
<name>A0A165MPA3_EXIGL</name>
<evidence type="ECO:0000313" key="2">
    <source>
        <dbReference type="Proteomes" id="UP000077266"/>
    </source>
</evidence>
<sequence>MPRMSPPLEPSVLSDFATFAPPEEVQPHLSESQMFEPLLDVNDDEGDWFPWANRREALFDIMSSFPRSVFSEKELSSVKWLLESLGLGDKLPCTDKLRRLRDAISAQFGAETSTVDGQCGNIFSYNDVESVIRNEFANPLVRPYLETYAQRSGKRREHLFQGDKWVSEIDASLAGPMARYNGQDYFVDEVALADLDKNLQSCPVILFSTIDELTLRTGPNPWREKANGLRVLAVPLGAYGDDTSGNVSKKWNKHVSFLYLLAGLPREFLHLAYHIHFFSTSNVAKTLEMLAAFKDIIRDAQATGWEVWDCLYNEKVLVIPWVLLLEGDNPMHSEFCSHVGLAGKHFCRVCPVSRGDKPEGTGNDTTAHETQVLSDFMKCHPPRTREDVLSAVQTQLETVLRGAPSQVPPLQTSSGVKDAFFLHFYEKLSTLCADAKAASLDPTVDTPVEILHVILLGFVKYFWRDAVSQISTEQKAELMARLASVDISGLGIDRIQPRTLVQYAGSLVGRDFRTILHVAPSVLPGLISSESYRAWLALCNLAAFVFRPVIEDIDTYIFHIILHLPRHIRRFGPAPLYATEAFESFNHVIRLRSIHSNRHAPSLDIAHAFSHLHAIRHLLSGGWFPDDTLPNSPPRQAGEKVLQLIHDSRLVDYMGMQGVIAPSRQREYLRLRQILILTGVQLRYSYAIPILHNNGKIRRLHEAERQTLRLLNRHAPQQVKLF</sequence>
<dbReference type="Proteomes" id="UP000077266">
    <property type="component" value="Unassembled WGS sequence"/>
</dbReference>
<dbReference type="PANTHER" id="PTHR31912:SF34">
    <property type="entry name" value="NOTOCHORD-RELATED PROTEIN"/>
    <property type="match status" value="1"/>
</dbReference>
<accession>A0A165MPA3</accession>
<protein>
    <submittedName>
        <fullName evidence="1">Uncharacterized protein</fullName>
    </submittedName>
</protein>
<dbReference type="EMBL" id="KV425908">
    <property type="protein sequence ID" value="KZV99556.1"/>
    <property type="molecule type" value="Genomic_DNA"/>
</dbReference>
<reference evidence="1 2" key="1">
    <citation type="journal article" date="2016" name="Mol. Biol. Evol.">
        <title>Comparative Genomics of Early-Diverging Mushroom-Forming Fungi Provides Insights into the Origins of Lignocellulose Decay Capabilities.</title>
        <authorList>
            <person name="Nagy L.G."/>
            <person name="Riley R."/>
            <person name="Tritt A."/>
            <person name="Adam C."/>
            <person name="Daum C."/>
            <person name="Floudas D."/>
            <person name="Sun H."/>
            <person name="Yadav J.S."/>
            <person name="Pangilinan J."/>
            <person name="Larsson K.H."/>
            <person name="Matsuura K."/>
            <person name="Barry K."/>
            <person name="Labutti K."/>
            <person name="Kuo R."/>
            <person name="Ohm R.A."/>
            <person name="Bhattacharya S.S."/>
            <person name="Shirouzu T."/>
            <person name="Yoshinaga Y."/>
            <person name="Martin F.M."/>
            <person name="Grigoriev I.V."/>
            <person name="Hibbett D.S."/>
        </authorList>
    </citation>
    <scope>NUCLEOTIDE SEQUENCE [LARGE SCALE GENOMIC DNA]</scope>
    <source>
        <strain evidence="1 2">HHB12029</strain>
    </source>
</reference>
<proteinExistence type="predicted"/>
<evidence type="ECO:0000313" key="1">
    <source>
        <dbReference type="EMBL" id="KZV99556.1"/>
    </source>
</evidence>
<dbReference type="PANTHER" id="PTHR31912">
    <property type="entry name" value="IP13529P"/>
    <property type="match status" value="1"/>
</dbReference>
<keyword evidence="2" id="KW-1185">Reference proteome</keyword>
<dbReference type="AlphaFoldDB" id="A0A165MPA3"/>
<dbReference type="OrthoDB" id="2246127at2759"/>